<dbReference type="RefSeq" id="WP_226609325.1">
    <property type="nucleotide sequence ID" value="NZ_JAJAQI010000022.1"/>
</dbReference>
<evidence type="ECO:0000313" key="2">
    <source>
        <dbReference type="EMBL" id="MCB4823079.1"/>
    </source>
</evidence>
<evidence type="ECO:0008006" key="4">
    <source>
        <dbReference type="Google" id="ProtNLM"/>
    </source>
</evidence>
<reference evidence="2" key="1">
    <citation type="submission" date="2021-10" db="EMBL/GenBank/DDBJ databases">
        <title>Roseicella aerolatum sp. nov., isolated from aerosols of e-waste dismantling site.</title>
        <authorList>
            <person name="Qin T."/>
        </authorList>
    </citation>
    <scope>NUCLEOTIDE SEQUENCE</scope>
    <source>
        <strain evidence="2">GB24</strain>
    </source>
</reference>
<dbReference type="EMBL" id="JAJAQI010000022">
    <property type="protein sequence ID" value="MCB4823079.1"/>
    <property type="molecule type" value="Genomic_DNA"/>
</dbReference>
<keyword evidence="3" id="KW-1185">Reference proteome</keyword>
<dbReference type="Proteomes" id="UP001139311">
    <property type="component" value="Unassembled WGS sequence"/>
</dbReference>
<gene>
    <name evidence="2" type="ORF">LHA35_15190</name>
</gene>
<proteinExistence type="predicted"/>
<comment type="caution">
    <text evidence="2">The sequence shown here is derived from an EMBL/GenBank/DDBJ whole genome shotgun (WGS) entry which is preliminary data.</text>
</comment>
<dbReference type="AlphaFoldDB" id="A0A9X1IFB3"/>
<protein>
    <recommendedName>
        <fullName evidence="4">Secreted protein</fullName>
    </recommendedName>
</protein>
<accession>A0A9X1IFB3</accession>
<organism evidence="2 3">
    <name type="scientific">Roseicella aerolata</name>
    <dbReference type="NCBI Taxonomy" id="2883479"/>
    <lineage>
        <taxon>Bacteria</taxon>
        <taxon>Pseudomonadati</taxon>
        <taxon>Pseudomonadota</taxon>
        <taxon>Alphaproteobacteria</taxon>
        <taxon>Acetobacterales</taxon>
        <taxon>Roseomonadaceae</taxon>
        <taxon>Roseicella</taxon>
    </lineage>
</organism>
<feature type="signal peptide" evidence="1">
    <location>
        <begin position="1"/>
        <end position="27"/>
    </location>
</feature>
<evidence type="ECO:0000256" key="1">
    <source>
        <dbReference type="SAM" id="SignalP"/>
    </source>
</evidence>
<name>A0A9X1IFB3_9PROT</name>
<sequence>MPVFRRICCLLVALAFALGTVLLTAQAGGVDCAQATVAGMALPMQDDCGDDTAKASACVQAPSCVGTVALPPDGGAPEVPVASSVFAVAPDRSGAGLARLPDPHPPKLTVQV</sequence>
<keyword evidence="1" id="KW-0732">Signal</keyword>
<evidence type="ECO:0000313" key="3">
    <source>
        <dbReference type="Proteomes" id="UP001139311"/>
    </source>
</evidence>
<feature type="chain" id="PRO_5040756552" description="Secreted protein" evidence="1">
    <location>
        <begin position="28"/>
        <end position="112"/>
    </location>
</feature>